<dbReference type="OrthoDB" id="5851272at2759"/>
<feature type="region of interest" description="Disordered" evidence="1">
    <location>
        <begin position="58"/>
        <end position="90"/>
    </location>
</feature>
<proteinExistence type="predicted"/>
<protein>
    <submittedName>
        <fullName evidence="3">Uncharacterized protein</fullName>
    </submittedName>
</protein>
<keyword evidence="2" id="KW-1185">Reference proteome</keyword>
<name>A0A7I4YII2_HAECO</name>
<evidence type="ECO:0000313" key="2">
    <source>
        <dbReference type="Proteomes" id="UP000025227"/>
    </source>
</evidence>
<reference evidence="3" key="1">
    <citation type="submission" date="2020-12" db="UniProtKB">
        <authorList>
            <consortium name="WormBaseParasite"/>
        </authorList>
    </citation>
    <scope>IDENTIFICATION</scope>
    <source>
        <strain evidence="3">MHco3</strain>
    </source>
</reference>
<dbReference type="WBParaSite" id="HCON_00104430-00001">
    <property type="protein sequence ID" value="HCON_00104430-00001"/>
    <property type="gene ID" value="HCON_00104430"/>
</dbReference>
<feature type="compositionally biased region" description="Low complexity" evidence="1">
    <location>
        <begin position="62"/>
        <end position="85"/>
    </location>
</feature>
<accession>A0A7I4YII2</accession>
<dbReference type="Proteomes" id="UP000025227">
    <property type="component" value="Unplaced"/>
</dbReference>
<evidence type="ECO:0000313" key="3">
    <source>
        <dbReference type="WBParaSite" id="HCON_00104430-00001"/>
    </source>
</evidence>
<sequence length="161" mass="17733">MSSPAPPVWMSKPPTVSELVGTANITFKPAVPAHVDDGVRMDYDTDCLWKPPKLSMKQRTVSVGSSDSEGLRSSIDSSRSNSISSPVDVPRPRRLSISEMIFGSPSGGFSWGQSSILGSSFDEKRESITEDARFKQFLKHQNKVLGDDGVCSFKKRDYMKE</sequence>
<dbReference type="AlphaFoldDB" id="A0A7I4YII2"/>
<evidence type="ECO:0000256" key="1">
    <source>
        <dbReference type="SAM" id="MobiDB-lite"/>
    </source>
</evidence>
<organism evidence="2 3">
    <name type="scientific">Haemonchus contortus</name>
    <name type="common">Barber pole worm</name>
    <dbReference type="NCBI Taxonomy" id="6289"/>
    <lineage>
        <taxon>Eukaryota</taxon>
        <taxon>Metazoa</taxon>
        <taxon>Ecdysozoa</taxon>
        <taxon>Nematoda</taxon>
        <taxon>Chromadorea</taxon>
        <taxon>Rhabditida</taxon>
        <taxon>Rhabditina</taxon>
        <taxon>Rhabditomorpha</taxon>
        <taxon>Strongyloidea</taxon>
        <taxon>Trichostrongylidae</taxon>
        <taxon>Haemonchus</taxon>
    </lineage>
</organism>